<evidence type="ECO:0000256" key="12">
    <source>
        <dbReference type="ARBA" id="ARBA00023187"/>
    </source>
</evidence>
<keyword evidence="5 16" id="KW-0507">mRNA processing</keyword>
<evidence type="ECO:0000256" key="6">
    <source>
        <dbReference type="ARBA" id="ARBA00022679"/>
    </source>
</evidence>
<keyword evidence="10 16" id="KW-0833">Ubl conjugation pathway</keyword>
<dbReference type="InterPro" id="IPR038959">
    <property type="entry name" value="Prp19"/>
</dbReference>
<dbReference type="Pfam" id="PF08606">
    <property type="entry name" value="Prp19"/>
    <property type="match status" value="1"/>
</dbReference>
<keyword evidence="14 16" id="KW-0539">Nucleus</keyword>
<dbReference type="SMART" id="SM00320">
    <property type="entry name" value="WD40"/>
    <property type="match status" value="4"/>
</dbReference>
<comment type="subcellular location">
    <subcellularLocation>
        <location evidence="1 16">Nucleus</location>
    </subcellularLocation>
</comment>
<evidence type="ECO:0000256" key="4">
    <source>
        <dbReference type="ARBA" id="ARBA00022574"/>
    </source>
</evidence>
<keyword evidence="4 15" id="KW-0853">WD repeat</keyword>
<evidence type="ECO:0000256" key="2">
    <source>
        <dbReference type="ARBA" id="ARBA00004906"/>
    </source>
</evidence>
<evidence type="ECO:0000313" key="20">
    <source>
        <dbReference type="Proteomes" id="UP000308768"/>
    </source>
</evidence>
<comment type="subunit">
    <text evidence="16">Homotetramer.</text>
</comment>
<dbReference type="InterPro" id="IPR015943">
    <property type="entry name" value="WD40/YVTN_repeat-like_dom_sf"/>
</dbReference>
<dbReference type="SMART" id="SM00504">
    <property type="entry name" value="Ubox"/>
    <property type="match status" value="1"/>
</dbReference>
<feature type="region of interest" description="Disordered" evidence="17">
    <location>
        <begin position="617"/>
        <end position="726"/>
    </location>
</feature>
<comment type="pathway">
    <text evidence="2 16">Protein modification; protein ubiquitination.</text>
</comment>
<dbReference type="InterPro" id="IPR036322">
    <property type="entry name" value="WD40_repeat_dom_sf"/>
</dbReference>
<comment type="catalytic activity">
    <reaction evidence="16">
        <text>S-ubiquitinyl-[E2 ubiquitin-conjugating enzyme]-L-cysteine + [acceptor protein]-L-lysine = [E2 ubiquitin-conjugating enzyme]-L-cysteine + N(6)-ubiquitinyl-[acceptor protein]-L-lysine.</text>
        <dbReference type="EC" id="2.3.2.27"/>
    </reaction>
</comment>
<keyword evidence="20" id="KW-1185">Reference proteome</keyword>
<dbReference type="Gene3D" id="2.130.10.10">
    <property type="entry name" value="YVTN repeat-like/Quinoprotein amine dehydrogenase"/>
    <property type="match status" value="1"/>
</dbReference>
<evidence type="ECO:0000256" key="3">
    <source>
        <dbReference type="ARBA" id="ARBA00006388"/>
    </source>
</evidence>
<dbReference type="GO" id="GO:0000398">
    <property type="term" value="P:mRNA splicing, via spliceosome"/>
    <property type="evidence" value="ECO:0007669"/>
    <property type="project" value="InterPro"/>
</dbReference>
<dbReference type="GO" id="GO:0061630">
    <property type="term" value="F:ubiquitin protein ligase activity"/>
    <property type="evidence" value="ECO:0007669"/>
    <property type="project" value="UniProtKB-UniRule"/>
</dbReference>
<organism evidence="19 20">
    <name type="scientific">Cryomyces minteri</name>
    <dbReference type="NCBI Taxonomy" id="331657"/>
    <lineage>
        <taxon>Eukaryota</taxon>
        <taxon>Fungi</taxon>
        <taxon>Dikarya</taxon>
        <taxon>Ascomycota</taxon>
        <taxon>Pezizomycotina</taxon>
        <taxon>Dothideomycetes</taxon>
        <taxon>Dothideomycetes incertae sedis</taxon>
        <taxon>Cryomyces</taxon>
    </lineage>
</organism>
<feature type="compositionally biased region" description="Pro residues" evidence="17">
    <location>
        <begin position="877"/>
        <end position="888"/>
    </location>
</feature>
<dbReference type="Pfam" id="PF00400">
    <property type="entry name" value="WD40"/>
    <property type="match status" value="2"/>
</dbReference>
<evidence type="ECO:0000256" key="13">
    <source>
        <dbReference type="ARBA" id="ARBA00023204"/>
    </source>
</evidence>
<proteinExistence type="inferred from homology"/>
<dbReference type="CDD" id="cd16656">
    <property type="entry name" value="RING-Ubox_PRP19"/>
    <property type="match status" value="1"/>
</dbReference>
<feature type="region of interest" description="Disordered" evidence="17">
    <location>
        <begin position="876"/>
        <end position="897"/>
    </location>
</feature>
<dbReference type="GO" id="GO:0006281">
    <property type="term" value="P:DNA repair"/>
    <property type="evidence" value="ECO:0007669"/>
    <property type="project" value="UniProtKB-KW"/>
</dbReference>
<comment type="caution">
    <text evidence="19">The sequence shown here is derived from an EMBL/GenBank/DDBJ whole genome shotgun (WGS) entry which is preliminary data.</text>
</comment>
<dbReference type="InterPro" id="IPR013915">
    <property type="entry name" value="Prp19_cc"/>
</dbReference>
<dbReference type="PANTHER" id="PTHR43995">
    <property type="entry name" value="PRE-MRNA-PROCESSING FACTOR 19"/>
    <property type="match status" value="1"/>
</dbReference>
<keyword evidence="8" id="KW-0677">Repeat</keyword>
<dbReference type="Proteomes" id="UP000308768">
    <property type="component" value="Unassembled WGS sequence"/>
</dbReference>
<evidence type="ECO:0000256" key="15">
    <source>
        <dbReference type="PROSITE-ProRule" id="PRU00221"/>
    </source>
</evidence>
<evidence type="ECO:0000256" key="9">
    <source>
        <dbReference type="ARBA" id="ARBA00022763"/>
    </source>
</evidence>
<keyword evidence="6 16" id="KW-0808">Transferase</keyword>
<feature type="repeat" description="WD" evidence="15">
    <location>
        <begin position="275"/>
        <end position="316"/>
    </location>
</feature>
<comment type="similarity">
    <text evidence="3 16">Belongs to the WD repeat PRP19 family.</text>
</comment>
<dbReference type="PROSITE" id="PS51698">
    <property type="entry name" value="U_BOX"/>
    <property type="match status" value="1"/>
</dbReference>
<keyword evidence="9 16" id="KW-0227">DNA damage</keyword>
<keyword evidence="11" id="KW-0697">Rotamase</keyword>
<dbReference type="GO" id="GO:0070534">
    <property type="term" value="P:protein K63-linked ubiquitination"/>
    <property type="evidence" value="ECO:0007669"/>
    <property type="project" value="UniProtKB-UniRule"/>
</dbReference>
<evidence type="ECO:0000256" key="16">
    <source>
        <dbReference type="RuleBase" id="RU367101"/>
    </source>
</evidence>
<keyword evidence="11" id="KW-0413">Isomerase</keyword>
<dbReference type="Gene3D" id="3.30.40.10">
    <property type="entry name" value="Zinc/RING finger domain, C3HC4 (zinc finger)"/>
    <property type="match status" value="1"/>
</dbReference>
<reference evidence="19 20" key="1">
    <citation type="submission" date="2017-03" db="EMBL/GenBank/DDBJ databases">
        <title>Genomes of endolithic fungi from Antarctica.</title>
        <authorList>
            <person name="Coleine C."/>
            <person name="Masonjones S."/>
            <person name="Stajich J.E."/>
        </authorList>
    </citation>
    <scope>NUCLEOTIDE SEQUENCE [LARGE SCALE GENOMIC DNA]</scope>
    <source>
        <strain evidence="19 20">CCFEE 5187</strain>
    </source>
</reference>
<dbReference type="SUPFAM" id="SSF50978">
    <property type="entry name" value="WD40 repeat-like"/>
    <property type="match status" value="1"/>
</dbReference>
<dbReference type="OrthoDB" id="687049at2759"/>
<dbReference type="SUPFAM" id="SSF57850">
    <property type="entry name" value="RING/U-box"/>
    <property type="match status" value="1"/>
</dbReference>
<dbReference type="GO" id="GO:0005737">
    <property type="term" value="C:cytoplasm"/>
    <property type="evidence" value="ECO:0007669"/>
    <property type="project" value="TreeGrafter"/>
</dbReference>
<gene>
    <name evidence="19" type="ORF">B0A49_01763</name>
</gene>
<evidence type="ECO:0000256" key="8">
    <source>
        <dbReference type="ARBA" id="ARBA00022737"/>
    </source>
</evidence>
<protein>
    <recommendedName>
        <fullName evidence="16">Pre-mRNA-processing factor 19</fullName>
        <ecNumber evidence="16">2.3.2.27</ecNumber>
    </recommendedName>
</protein>
<comment type="function">
    <text evidence="16">Ubiquitin-protein ligase which is mainly involved pre-mRNA splicing and DNA repair. Required for pre-mRNA splicing as component of the spliceosome.</text>
</comment>
<feature type="domain" description="U-box" evidence="18">
    <location>
        <begin position="1"/>
        <end position="70"/>
    </location>
</feature>
<name>A0A4U0XWS7_9PEZI</name>
<dbReference type="PANTHER" id="PTHR43995:SF1">
    <property type="entry name" value="PRE-MRNA-PROCESSING FACTOR 19"/>
    <property type="match status" value="1"/>
</dbReference>
<keyword evidence="12 16" id="KW-0508">mRNA splicing</keyword>
<dbReference type="EC" id="2.3.2.27" evidence="16"/>
<keyword evidence="7 16" id="KW-0747">Spliceosome</keyword>
<dbReference type="InterPro" id="IPR055340">
    <property type="entry name" value="RING-Ubox_PRP19"/>
</dbReference>
<evidence type="ECO:0000256" key="17">
    <source>
        <dbReference type="SAM" id="MobiDB-lite"/>
    </source>
</evidence>
<dbReference type="GO" id="GO:0003755">
    <property type="term" value="F:peptidyl-prolyl cis-trans isomerase activity"/>
    <property type="evidence" value="ECO:0007669"/>
    <property type="project" value="UniProtKB-KW"/>
</dbReference>
<dbReference type="GO" id="GO:0071006">
    <property type="term" value="C:U2-type catalytic step 1 spliceosome"/>
    <property type="evidence" value="ECO:0007669"/>
    <property type="project" value="TreeGrafter"/>
</dbReference>
<evidence type="ECO:0000256" key="11">
    <source>
        <dbReference type="ARBA" id="ARBA00023110"/>
    </source>
</evidence>
<dbReference type="InterPro" id="IPR003613">
    <property type="entry name" value="Ubox_domain"/>
</dbReference>
<evidence type="ECO:0000256" key="1">
    <source>
        <dbReference type="ARBA" id="ARBA00004123"/>
    </source>
</evidence>
<evidence type="ECO:0000313" key="19">
    <source>
        <dbReference type="EMBL" id="TKA81111.1"/>
    </source>
</evidence>
<evidence type="ECO:0000256" key="14">
    <source>
        <dbReference type="ARBA" id="ARBA00023242"/>
    </source>
</evidence>
<evidence type="ECO:0000256" key="7">
    <source>
        <dbReference type="ARBA" id="ARBA00022728"/>
    </source>
</evidence>
<dbReference type="UniPathway" id="UPA00143"/>
<dbReference type="InterPro" id="IPR001680">
    <property type="entry name" value="WD40_rpt"/>
</dbReference>
<dbReference type="EMBL" id="NAJN01000034">
    <property type="protein sequence ID" value="TKA81111.1"/>
    <property type="molecule type" value="Genomic_DNA"/>
</dbReference>
<accession>A0A4U0XWS7</accession>
<dbReference type="GO" id="GO:0000974">
    <property type="term" value="C:Prp19 complex"/>
    <property type="evidence" value="ECO:0007669"/>
    <property type="project" value="UniProtKB-UniRule"/>
</dbReference>
<dbReference type="AlphaFoldDB" id="A0A4U0XWS7"/>
<evidence type="ECO:0000256" key="10">
    <source>
        <dbReference type="ARBA" id="ARBA00022786"/>
    </source>
</evidence>
<evidence type="ECO:0000256" key="5">
    <source>
        <dbReference type="ARBA" id="ARBA00022664"/>
    </source>
</evidence>
<dbReference type="PROSITE" id="PS50082">
    <property type="entry name" value="WD_REPEATS_2"/>
    <property type="match status" value="1"/>
</dbReference>
<dbReference type="STRING" id="331657.A0A4U0XWS7"/>
<keyword evidence="13 16" id="KW-0234">DNA repair</keyword>
<dbReference type="InterPro" id="IPR013083">
    <property type="entry name" value="Znf_RING/FYVE/PHD"/>
</dbReference>
<sequence length="982" mass="106630">MLCAISGEAPQIPVASRKSGNVFERRLIEAYIAENGTDPVTGEELSVDDLVELKSARVVRPRPPTLTSIPSLLSTFQNEWDALALDTYTLKQQLAQTRQELSTALYQHDAAVRVIARVSRERDEARDALSKVQISASGPTSNGDAMQVDGQGLPEEIAAKVDATQQQLQSTRRKRPIPPGWATAETVEAFDVAQSSEPLYPGSQSFAVHQAGDLVLLGGSHDVAGVYSLSQKQTVQALKCGGASTAALWWESRPIIATSAGAVKVFEEGQQIAEFDAHAGPVLALSLHPCGDVLASVGVDKSYILYDLASRKVINQIFTDSELTTGEFHPDGHLFAAGATGGDIKLFDVKSGENVANFSSSGAVQSLSFSENGTWLASVAKGQTTVSIWDLRKMAEIKSLDIGSVVSSVAWDYTGQFLAAAGPSCVAVQYYSKASKSWTEPFRKAVSAAAIAATKVVAKRSEAPRTNPIPDFAFDSLVQRLNGSSWYLRTFAFALHLLTLCCSSLHPHLAASSRTRLHGTDDGRPTFFQFTLYATTHQSEPPDTGAHPPTTYSRPTFIHLFFSLVTIRESGAWTSTRPLAGLINITIGSEATPLHQVHLQLPAPRIERFIGDGIDGRRPISASAPAPVIDLTDDGENTISHSLEPRSLNESHVTRLLQRQEHMEQQQRRTRGNSEAAAQRAQGRGGQQPPRMPRFPREIIDLIDLSEGDDGSSETPVRPRRQQTPPEAVRVGRHLPPLNLNPIDVDNYGLWAGNRAAPANDDLEFVSSRPVPQPQAGTAYNTALWGTPPWAGVNSGRPASAGHRTRTIDRPEIAEVLTRERVMANPNMRRLLGRFNAAVQAVEDNDVEIVALEPHVLPMMNMNYNAVGFDLGVDARPPSPKYSPPTPAPEGFTRSPQEDDVLVCPNCGDELCTGESDIKRQAWLLKGCGHVYCGDCTHHRSSGKHKGKETAINRPLPRPFKQCVVDGCTRKVGKSAMIQLWF</sequence>
<feature type="compositionally biased region" description="Basic and acidic residues" evidence="17">
    <location>
        <begin position="643"/>
        <end position="667"/>
    </location>
</feature>
<evidence type="ECO:0000259" key="18">
    <source>
        <dbReference type="PROSITE" id="PS51698"/>
    </source>
</evidence>
<dbReference type="FunFam" id="3.30.40.10:FF:000027">
    <property type="entry name" value="Pre-mRNA-processing factor 19, putative"/>
    <property type="match status" value="1"/>
</dbReference>